<dbReference type="Pfam" id="PF23228">
    <property type="entry name" value="zf_PCFS4"/>
    <property type="match status" value="1"/>
</dbReference>
<dbReference type="GO" id="GO:0006369">
    <property type="term" value="P:termination of RNA polymerase II transcription"/>
    <property type="evidence" value="ECO:0007669"/>
    <property type="project" value="InterPro"/>
</dbReference>
<feature type="compositionally biased region" description="Acidic residues" evidence="1">
    <location>
        <begin position="641"/>
        <end position="650"/>
    </location>
</feature>
<dbReference type="InterPro" id="IPR047415">
    <property type="entry name" value="Pcf11_CID"/>
</dbReference>
<sequence length="650" mass="72107">MSLQQNNMPMAGMNQPPQPPSVQRQGFSQGPEGPADIETVRRNYREALYELTFNSKPIITNLTIQAQENQYAAAAIVREIEQQIRHNAPGQKLPVLYLIDSICKNVGGVYIEHFGRDIASTFLDAYTVTDPNTRKSFERLLHTWKNGMPNGAPVFSRQIIESIERPLNYIRSRNQGGASPQRQPQQQQHISSSPTQLPHPTPQQQSRFPSSPQQQRTSSPRSHHQQIHVNPNFVQKRDPRDPRSRNVYSNQERVSRPMAPPVSNPVIAPTIPTTTTTQSSSLSGGGVPNDILSTLQSILPSSSQAIHNNNSTDKDAATSQLLSQIQSILPTLPPQQSSAIQQYLNQILGSSNNNNNNTSTPPLSQQQNQMTNLATPSPPVTAPINTAELLKGLTSMGILTGLGAGEPSEKHISLNDFGAFKLESKDLQIVRPGAIELLYSGSPLQCKQCGFRYPKTSEGQSKMDAHLDSHFRQNRRMKERVKRGLSRSWFVTEDEWVSGSGGELTSHQAPTFLLNDTSIADVTMGSPSASGGATTETVSPETHMVVMPNDEDRKPCPICGERFIDFWNDDEEEWMYKNAVMVDNTIYHATCHADAVKSGALVGSNEEEDTEMAESSQGVKRKIDYEDEIMDREDVKTARMDDDDEQEDQK</sequence>
<dbReference type="Proteomes" id="UP001209540">
    <property type="component" value="Unassembled WGS sequence"/>
</dbReference>
<reference evidence="3" key="1">
    <citation type="journal article" date="2022" name="IScience">
        <title>Evolution of zygomycete secretomes and the origins of terrestrial fungal ecologies.</title>
        <authorList>
            <person name="Chang Y."/>
            <person name="Wang Y."/>
            <person name="Mondo S."/>
            <person name="Ahrendt S."/>
            <person name="Andreopoulos W."/>
            <person name="Barry K."/>
            <person name="Beard J."/>
            <person name="Benny G.L."/>
            <person name="Blankenship S."/>
            <person name="Bonito G."/>
            <person name="Cuomo C."/>
            <person name="Desiro A."/>
            <person name="Gervers K.A."/>
            <person name="Hundley H."/>
            <person name="Kuo A."/>
            <person name="LaButti K."/>
            <person name="Lang B.F."/>
            <person name="Lipzen A."/>
            <person name="O'Donnell K."/>
            <person name="Pangilinan J."/>
            <person name="Reynolds N."/>
            <person name="Sandor L."/>
            <person name="Smith M.E."/>
            <person name="Tsang A."/>
            <person name="Grigoriev I.V."/>
            <person name="Stajich J.E."/>
            <person name="Spatafora J.W."/>
        </authorList>
    </citation>
    <scope>NUCLEOTIDE SEQUENCE</scope>
    <source>
        <strain evidence="3">RSA 2281</strain>
    </source>
</reference>
<feature type="compositionally biased region" description="Polar residues" evidence="1">
    <location>
        <begin position="361"/>
        <end position="375"/>
    </location>
</feature>
<evidence type="ECO:0000256" key="1">
    <source>
        <dbReference type="SAM" id="MobiDB-lite"/>
    </source>
</evidence>
<dbReference type="AlphaFoldDB" id="A0AAD5PCU6"/>
<dbReference type="Gene3D" id="1.25.40.90">
    <property type="match status" value="1"/>
</dbReference>
<dbReference type="PROSITE" id="PS51391">
    <property type="entry name" value="CID"/>
    <property type="match status" value="1"/>
</dbReference>
<dbReference type="InterPro" id="IPR045154">
    <property type="entry name" value="PCF11-like"/>
</dbReference>
<dbReference type="Pfam" id="PF04818">
    <property type="entry name" value="CID"/>
    <property type="match status" value="1"/>
</dbReference>
<dbReference type="SMART" id="SM00582">
    <property type="entry name" value="RPR"/>
    <property type="match status" value="1"/>
</dbReference>
<dbReference type="GO" id="GO:0005737">
    <property type="term" value="C:cytoplasm"/>
    <property type="evidence" value="ECO:0007669"/>
    <property type="project" value="TreeGrafter"/>
</dbReference>
<evidence type="ECO:0000313" key="4">
    <source>
        <dbReference type="Proteomes" id="UP001209540"/>
    </source>
</evidence>
<feature type="compositionally biased region" description="Basic and acidic residues" evidence="1">
    <location>
        <begin position="235"/>
        <end position="244"/>
    </location>
</feature>
<dbReference type="SUPFAM" id="SSF48464">
    <property type="entry name" value="ENTH/VHS domain"/>
    <property type="match status" value="1"/>
</dbReference>
<dbReference type="GO" id="GO:0005849">
    <property type="term" value="C:mRNA cleavage factor complex"/>
    <property type="evidence" value="ECO:0007669"/>
    <property type="project" value="TreeGrafter"/>
</dbReference>
<keyword evidence="4" id="KW-1185">Reference proteome</keyword>
<feature type="region of interest" description="Disordered" evidence="1">
    <location>
        <begin position="172"/>
        <end position="288"/>
    </location>
</feature>
<name>A0AAD5PCU6_9FUNG</name>
<feature type="compositionally biased region" description="Low complexity" evidence="1">
    <location>
        <begin position="273"/>
        <end position="282"/>
    </location>
</feature>
<dbReference type="FunFam" id="1.25.40.90:FF:000016">
    <property type="entry name" value="mRNA cleavage factor complex component Pcf11"/>
    <property type="match status" value="1"/>
</dbReference>
<dbReference type="EMBL" id="JAIXMP010000018">
    <property type="protein sequence ID" value="KAI9258979.1"/>
    <property type="molecule type" value="Genomic_DNA"/>
</dbReference>
<dbReference type="GO" id="GO:0003729">
    <property type="term" value="F:mRNA binding"/>
    <property type="evidence" value="ECO:0007669"/>
    <property type="project" value="InterPro"/>
</dbReference>
<dbReference type="GO" id="GO:0000993">
    <property type="term" value="F:RNA polymerase II complex binding"/>
    <property type="evidence" value="ECO:0007669"/>
    <property type="project" value="InterPro"/>
</dbReference>
<feature type="region of interest" description="Disordered" evidence="1">
    <location>
        <begin position="1"/>
        <end position="36"/>
    </location>
</feature>
<dbReference type="InterPro" id="IPR006569">
    <property type="entry name" value="CID_dom"/>
</dbReference>
<organism evidence="3 4">
    <name type="scientific">Phascolomyces articulosus</name>
    <dbReference type="NCBI Taxonomy" id="60185"/>
    <lineage>
        <taxon>Eukaryota</taxon>
        <taxon>Fungi</taxon>
        <taxon>Fungi incertae sedis</taxon>
        <taxon>Mucoromycota</taxon>
        <taxon>Mucoromycotina</taxon>
        <taxon>Mucoromycetes</taxon>
        <taxon>Mucorales</taxon>
        <taxon>Lichtheimiaceae</taxon>
        <taxon>Phascolomyces</taxon>
    </lineage>
</organism>
<feature type="region of interest" description="Disordered" evidence="1">
    <location>
        <begin position="602"/>
        <end position="650"/>
    </location>
</feature>
<protein>
    <recommendedName>
        <fullName evidence="2">CID domain-containing protein</fullName>
    </recommendedName>
</protein>
<dbReference type="InterPro" id="IPR057242">
    <property type="entry name" value="PCFS4-like"/>
</dbReference>
<reference evidence="3" key="2">
    <citation type="submission" date="2023-02" db="EMBL/GenBank/DDBJ databases">
        <authorList>
            <consortium name="DOE Joint Genome Institute"/>
            <person name="Mondo S.J."/>
            <person name="Chang Y."/>
            <person name="Wang Y."/>
            <person name="Ahrendt S."/>
            <person name="Andreopoulos W."/>
            <person name="Barry K."/>
            <person name="Beard J."/>
            <person name="Benny G.L."/>
            <person name="Blankenship S."/>
            <person name="Bonito G."/>
            <person name="Cuomo C."/>
            <person name="Desiro A."/>
            <person name="Gervers K.A."/>
            <person name="Hundley H."/>
            <person name="Kuo A."/>
            <person name="LaButti K."/>
            <person name="Lang B.F."/>
            <person name="Lipzen A."/>
            <person name="O'Donnell K."/>
            <person name="Pangilinan J."/>
            <person name="Reynolds N."/>
            <person name="Sandor L."/>
            <person name="Smith M.W."/>
            <person name="Tsang A."/>
            <person name="Grigoriev I.V."/>
            <person name="Stajich J.E."/>
            <person name="Spatafora J.W."/>
        </authorList>
    </citation>
    <scope>NUCLEOTIDE SEQUENCE</scope>
    <source>
        <strain evidence="3">RSA 2281</strain>
    </source>
</reference>
<gene>
    <name evidence="3" type="ORF">BDA99DRAFT_484022</name>
</gene>
<dbReference type="GO" id="GO:0031124">
    <property type="term" value="P:mRNA 3'-end processing"/>
    <property type="evidence" value="ECO:0007669"/>
    <property type="project" value="InterPro"/>
</dbReference>
<evidence type="ECO:0000313" key="3">
    <source>
        <dbReference type="EMBL" id="KAI9258979.1"/>
    </source>
</evidence>
<dbReference type="PANTHER" id="PTHR15921:SF3">
    <property type="entry name" value="PRE-MRNA CLEAVAGE COMPLEX 2 PROTEIN PCF11"/>
    <property type="match status" value="1"/>
</dbReference>
<feature type="compositionally biased region" description="Low complexity" evidence="1">
    <location>
        <begin position="350"/>
        <end position="360"/>
    </location>
</feature>
<accession>A0AAD5PCU6</accession>
<feature type="region of interest" description="Disordered" evidence="1">
    <location>
        <begin position="348"/>
        <end position="378"/>
    </location>
</feature>
<feature type="domain" description="CID" evidence="2">
    <location>
        <begin position="36"/>
        <end position="171"/>
    </location>
</feature>
<feature type="compositionally biased region" description="Low complexity" evidence="1">
    <location>
        <begin position="179"/>
        <end position="220"/>
    </location>
</feature>
<proteinExistence type="predicted"/>
<comment type="caution">
    <text evidence="3">The sequence shown here is derived from an EMBL/GenBank/DDBJ whole genome shotgun (WGS) entry which is preliminary data.</text>
</comment>
<dbReference type="InterPro" id="IPR008942">
    <property type="entry name" value="ENTH_VHS"/>
</dbReference>
<dbReference type="PANTHER" id="PTHR15921">
    <property type="entry name" value="PRE-MRNA CLEAVAGE COMPLEX II"/>
    <property type="match status" value="1"/>
</dbReference>
<evidence type="ECO:0000259" key="2">
    <source>
        <dbReference type="PROSITE" id="PS51391"/>
    </source>
</evidence>
<dbReference type="CDD" id="cd16982">
    <property type="entry name" value="CID_Pcf11"/>
    <property type="match status" value="1"/>
</dbReference>